<feature type="compositionally biased region" description="Basic and acidic residues" evidence="1">
    <location>
        <begin position="249"/>
        <end position="261"/>
    </location>
</feature>
<feature type="region of interest" description="Disordered" evidence="1">
    <location>
        <begin position="1"/>
        <end position="24"/>
    </location>
</feature>
<feature type="region of interest" description="Disordered" evidence="1">
    <location>
        <begin position="425"/>
        <end position="495"/>
    </location>
</feature>
<evidence type="ECO:0000313" key="4">
    <source>
        <dbReference type="EMBL" id="CAE6469272.1"/>
    </source>
</evidence>
<dbReference type="Pfam" id="PF01424">
    <property type="entry name" value="R3H"/>
    <property type="match status" value="1"/>
</dbReference>
<feature type="region of interest" description="Disordered" evidence="1">
    <location>
        <begin position="309"/>
        <end position="350"/>
    </location>
</feature>
<dbReference type="AlphaFoldDB" id="A0A8H3BX43"/>
<dbReference type="InterPro" id="IPR001374">
    <property type="entry name" value="R3H_dom"/>
</dbReference>
<feature type="compositionally biased region" description="Basic and acidic residues" evidence="1">
    <location>
        <begin position="203"/>
        <end position="215"/>
    </location>
</feature>
<dbReference type="GO" id="GO:0003676">
    <property type="term" value="F:nucleic acid binding"/>
    <property type="evidence" value="ECO:0007669"/>
    <property type="project" value="UniProtKB-UniRule"/>
</dbReference>
<feature type="region of interest" description="Disordered" evidence="1">
    <location>
        <begin position="249"/>
        <end position="275"/>
    </location>
</feature>
<dbReference type="SMART" id="SM00443">
    <property type="entry name" value="G_patch"/>
    <property type="match status" value="1"/>
</dbReference>
<evidence type="ECO:0008006" key="6">
    <source>
        <dbReference type="Google" id="ProtNLM"/>
    </source>
</evidence>
<comment type="caution">
    <text evidence="4">The sequence shown here is derived from an EMBL/GenBank/DDBJ whole genome shotgun (WGS) entry which is preliminary data.</text>
</comment>
<evidence type="ECO:0000256" key="1">
    <source>
        <dbReference type="SAM" id="MobiDB-lite"/>
    </source>
</evidence>
<feature type="region of interest" description="Disordered" evidence="1">
    <location>
        <begin position="187"/>
        <end position="236"/>
    </location>
</feature>
<feature type="compositionally biased region" description="Basic and acidic residues" evidence="1">
    <location>
        <begin position="655"/>
        <end position="678"/>
    </location>
</feature>
<feature type="compositionally biased region" description="Low complexity" evidence="1">
    <location>
        <begin position="57"/>
        <end position="86"/>
    </location>
</feature>
<feature type="compositionally biased region" description="Acidic residues" evidence="1">
    <location>
        <begin position="632"/>
        <end position="654"/>
    </location>
</feature>
<dbReference type="PROSITE" id="PS50174">
    <property type="entry name" value="G_PATCH"/>
    <property type="match status" value="1"/>
</dbReference>
<organism evidence="4 5">
    <name type="scientific">Rhizoctonia solani</name>
    <dbReference type="NCBI Taxonomy" id="456999"/>
    <lineage>
        <taxon>Eukaryota</taxon>
        <taxon>Fungi</taxon>
        <taxon>Dikarya</taxon>
        <taxon>Basidiomycota</taxon>
        <taxon>Agaricomycotina</taxon>
        <taxon>Agaricomycetes</taxon>
        <taxon>Cantharellales</taxon>
        <taxon>Ceratobasidiaceae</taxon>
        <taxon>Rhizoctonia</taxon>
    </lineage>
</organism>
<name>A0A8H3BX43_9AGAM</name>
<dbReference type="InterPro" id="IPR000467">
    <property type="entry name" value="G_patch_dom"/>
</dbReference>
<feature type="compositionally biased region" description="Basic and acidic residues" evidence="1">
    <location>
        <begin position="619"/>
        <end position="631"/>
    </location>
</feature>
<feature type="domain" description="R3H" evidence="3">
    <location>
        <begin position="844"/>
        <end position="907"/>
    </location>
</feature>
<dbReference type="SUPFAM" id="SSF82708">
    <property type="entry name" value="R3H domain"/>
    <property type="match status" value="1"/>
</dbReference>
<evidence type="ECO:0000259" key="2">
    <source>
        <dbReference type="PROSITE" id="PS50174"/>
    </source>
</evidence>
<sequence length="1013" mass="110019">MPQKHKSKKGRGGSGGHHQDLDFGDDFTLLESFPTRGHRGRGFARGASAHMSSVFVPAATRAAPRGGPRGSGPSTPTRGRGSPVPRGRGDFQSRGRGSPAFRGGTRGNFTPRGRGRGYAYMDRGYGSGTESQSRLLEPVKFVAAESTPRFLFEEDGAEDIFKAEVVDLAQGDGAPTADAVEAAFATQLGNQRGSEEDTAEGESDFRPQVSDRSERIANSPQLQSPSTNTPSKELPKLDIASAVSLATRLKDAALTPREETFRSTTPKPPINRNGAATPILIAPIAEAESDSGSDAEDVVLFVPTPQTPARSFTPLPLFNTPTPGPAHMLSVSPSPMRPSPLAASFGPPVQEEEDAKLETIMEVPGPEPPAPKPEQVPEIVLSEVETEAAPPDESAPTEPAPAELIPETDVPVVNFEDLSSIMFVDTTPSPVKEPLSQGTTSSSRLNHERALGVEQSRERTPSPSRPHDMKFEFSSRSTTRNATRGSPPVQEEVTIATSHTAVETTLVAPEVPLSKPATPNFHTMTFKFTPRTAAARVRKVPNHHGHRGLGFKFSDKPRVPREGDSDLDWGDNGPPRHKGLKSTSDKDDESDSDPGMVEDISSVDMLKFLKNVEAREWVTMDDIKDEEMLRQEDEDDELHDVDSEDSSEDEDADDLDRALAEAEGEFVKSDDDIIAHLVDEDDSEDSDDIEGSFRTRLSRLRENPPGKKAKKGKKGKKGKKKGKGKEKALMDDDSSDDDDFRLPTSGFSKADMDEEFLAELEDQLAEEMLLKRERKRGIISPPLSPASRKKNIPPELQIQWQLDRQKKAENKRLRAIQRQTAALENSPKRGAGSKASFLFNSGSPLTLSAVESRLRSFVSNLSQSSMALPAMDKESRRRVHLLAECFTVNSISKGKGAGRYVTFKRTSRTGINIDEKKIRRLVIADDEAEGGGIAAFNKGYYRRVDDGPAKSRVKTRDGEIIGHKAAKIGGDNIGHKLLSKMGWSEGDRIGMSGGLSDPLQAIMKSSKLGLGAS</sequence>
<protein>
    <recommendedName>
        <fullName evidence="6">Protein SQS1</fullName>
    </recommendedName>
</protein>
<dbReference type="InterPro" id="IPR051189">
    <property type="entry name" value="Splicing_assoc_domain"/>
</dbReference>
<reference evidence="4" key="1">
    <citation type="submission" date="2021-01" db="EMBL/GenBank/DDBJ databases">
        <authorList>
            <person name="Kaushik A."/>
        </authorList>
    </citation>
    <scope>NUCLEOTIDE SEQUENCE</scope>
    <source>
        <strain evidence="4">Type strain: AG8-Rh-89/</strain>
    </source>
</reference>
<feature type="compositionally biased region" description="Acidic residues" evidence="1">
    <location>
        <begin position="679"/>
        <end position="690"/>
    </location>
</feature>
<feature type="compositionally biased region" description="Basic and acidic residues" evidence="1">
    <location>
        <begin position="445"/>
        <end position="473"/>
    </location>
</feature>
<accession>A0A8H3BX43</accession>
<dbReference type="Gene3D" id="3.30.1370.50">
    <property type="entry name" value="R3H-like domain"/>
    <property type="match status" value="1"/>
</dbReference>
<dbReference type="EMBL" id="CAJMWZ010003091">
    <property type="protein sequence ID" value="CAE6469272.1"/>
    <property type="molecule type" value="Genomic_DNA"/>
</dbReference>
<feature type="compositionally biased region" description="Polar residues" evidence="1">
    <location>
        <begin position="474"/>
        <end position="484"/>
    </location>
</feature>
<dbReference type="Proteomes" id="UP000663850">
    <property type="component" value="Unassembled WGS sequence"/>
</dbReference>
<dbReference type="InterPro" id="IPR036867">
    <property type="entry name" value="R3H_dom_sf"/>
</dbReference>
<gene>
    <name evidence="4" type="ORF">RDB_LOCUS59980</name>
</gene>
<dbReference type="CDD" id="cd02325">
    <property type="entry name" value="R3H"/>
    <property type="match status" value="1"/>
</dbReference>
<dbReference type="PANTHER" id="PTHR14195">
    <property type="entry name" value="G PATCH DOMAIN CONTAINING PROTEIN 2"/>
    <property type="match status" value="1"/>
</dbReference>
<feature type="domain" description="G-patch" evidence="2">
    <location>
        <begin position="970"/>
        <end position="1013"/>
    </location>
</feature>
<feature type="compositionally biased region" description="Basic residues" evidence="1">
    <location>
        <begin position="1"/>
        <end position="11"/>
    </location>
</feature>
<dbReference type="PROSITE" id="PS51061">
    <property type="entry name" value="R3H"/>
    <property type="match status" value="1"/>
</dbReference>
<feature type="compositionally biased region" description="Low complexity" evidence="1">
    <location>
        <begin position="312"/>
        <end position="321"/>
    </location>
</feature>
<feature type="region of interest" description="Disordered" evidence="1">
    <location>
        <begin position="55"/>
        <end position="133"/>
    </location>
</feature>
<feature type="compositionally biased region" description="Basic and acidic residues" evidence="1">
    <location>
        <begin position="553"/>
        <end position="564"/>
    </location>
</feature>
<evidence type="ECO:0000313" key="5">
    <source>
        <dbReference type="Proteomes" id="UP000663850"/>
    </source>
</evidence>
<feature type="compositionally biased region" description="Polar residues" evidence="1">
    <location>
        <begin position="216"/>
        <end position="231"/>
    </location>
</feature>
<feature type="region of interest" description="Disordered" evidence="1">
    <location>
        <begin position="382"/>
        <end position="409"/>
    </location>
</feature>
<dbReference type="Pfam" id="PF01585">
    <property type="entry name" value="G-patch"/>
    <property type="match status" value="1"/>
</dbReference>
<feature type="region of interest" description="Disordered" evidence="1">
    <location>
        <begin position="619"/>
        <end position="746"/>
    </location>
</feature>
<evidence type="ECO:0000259" key="3">
    <source>
        <dbReference type="PROSITE" id="PS51061"/>
    </source>
</evidence>
<proteinExistence type="predicted"/>
<feature type="region of interest" description="Disordered" evidence="1">
    <location>
        <begin position="541"/>
        <end position="602"/>
    </location>
</feature>
<feature type="compositionally biased region" description="Basic residues" evidence="1">
    <location>
        <begin position="707"/>
        <end position="724"/>
    </location>
</feature>